<feature type="region of interest" description="Disordered" evidence="1">
    <location>
        <begin position="327"/>
        <end position="365"/>
    </location>
</feature>
<dbReference type="InterPro" id="IPR036638">
    <property type="entry name" value="HLH_DNA-bd_sf"/>
</dbReference>
<reference evidence="2" key="1">
    <citation type="submission" date="2024-03" db="EMBL/GenBank/DDBJ databases">
        <authorList>
            <consortium name="ELIXIR-Norway"/>
            <consortium name="Elixir Norway"/>
        </authorList>
    </citation>
    <scope>NUCLEOTIDE SEQUENCE</scope>
</reference>
<evidence type="ECO:0000256" key="1">
    <source>
        <dbReference type="SAM" id="MobiDB-lite"/>
    </source>
</evidence>
<organism evidence="2 3">
    <name type="scientific">Sphagnum jensenii</name>
    <dbReference type="NCBI Taxonomy" id="128206"/>
    <lineage>
        <taxon>Eukaryota</taxon>
        <taxon>Viridiplantae</taxon>
        <taxon>Streptophyta</taxon>
        <taxon>Embryophyta</taxon>
        <taxon>Bryophyta</taxon>
        <taxon>Sphagnophytina</taxon>
        <taxon>Sphagnopsida</taxon>
        <taxon>Sphagnales</taxon>
        <taxon>Sphagnaceae</taxon>
        <taxon>Sphagnum</taxon>
    </lineage>
</organism>
<accession>A0ABP1AXU6</accession>
<evidence type="ECO:0000313" key="2">
    <source>
        <dbReference type="EMBL" id="CAK9867412.1"/>
    </source>
</evidence>
<dbReference type="InterPro" id="IPR037546">
    <property type="entry name" value="SAC51-like"/>
</dbReference>
<keyword evidence="3" id="KW-1185">Reference proteome</keyword>
<dbReference type="SUPFAM" id="SSF47459">
    <property type="entry name" value="HLH, helix-loop-helix DNA-binding domain"/>
    <property type="match status" value="1"/>
</dbReference>
<sequence length="571" mass="61476">MEIWQLPAPTSGFGNGSCRGRRDHDTAVEVDHGAGAFDVQAAAHAHEQQLVSKACCTNKLPDSLQSAVAVPASPVVIQDPREVSAEYLEEAWPLPASSDPARICPANLATQQLESHETQAFADSSCLQFDPVAAPGSIMPSTLVLVESPTDVPEILDQQHGHAARFQINHCDHVRPCRKRYIILEDRNEGTGSRVCLLPPVENNNTLGAGPFDHAGPAAVAYNAAPGTTTIAMAYAAIQEMRRSCSASAAAAHDQVPAAAVWEPILINEGGSAAGFNQTIVTYDDSPAPSLMHEEPESCAAASSCGSHIIKETDDLEAAVLLSFDEEMSSTGGQSSTPAPPDILLSDMRTSSTSTSMQKKNSTHRIKSEVEEAVIHDKCDQCAAAAGVKIKRSSYKRQKRFRNSAHKIITEVDDDEEVNSCPRRRHDQLQLDENKTSCRGSRSLQAAAGLAHDHALEQCTSATTNRCKTRSVISGGSCSLELLTAAEAAALQHSERAGGSSEEEEEDEDSAKMLKLRNTVNVLRGMIPGGEDMTETSLVLDEAIHYVQVLQLHVQMLESQRMIDPRLIHTW</sequence>
<evidence type="ECO:0008006" key="4">
    <source>
        <dbReference type="Google" id="ProtNLM"/>
    </source>
</evidence>
<protein>
    <recommendedName>
        <fullName evidence="4">BHLH domain-containing protein</fullName>
    </recommendedName>
</protein>
<dbReference type="Proteomes" id="UP001497522">
    <property type="component" value="Chromosome 17"/>
</dbReference>
<gene>
    <name evidence="2" type="ORF">CSSPJE1EN2_LOCUS10407</name>
</gene>
<feature type="region of interest" description="Disordered" evidence="1">
    <location>
        <begin position="491"/>
        <end position="511"/>
    </location>
</feature>
<dbReference type="PANTHER" id="PTHR36066">
    <property type="entry name" value="TRANSCRIPTION FACTOR BHLH145"/>
    <property type="match status" value="1"/>
</dbReference>
<dbReference type="EMBL" id="OZ023718">
    <property type="protein sequence ID" value="CAK9867412.1"/>
    <property type="molecule type" value="Genomic_DNA"/>
</dbReference>
<name>A0ABP1AXU6_9BRYO</name>
<evidence type="ECO:0000313" key="3">
    <source>
        <dbReference type="Proteomes" id="UP001497522"/>
    </source>
</evidence>
<proteinExistence type="predicted"/>
<dbReference type="PANTHER" id="PTHR36066:SF2">
    <property type="entry name" value="TRANSCRIPTION FACTOR BHLH145"/>
    <property type="match status" value="1"/>
</dbReference>